<dbReference type="EMBL" id="JH719381">
    <property type="protein sequence ID" value="EJB07508.1"/>
    <property type="molecule type" value="Genomic_DNA"/>
</dbReference>
<dbReference type="HOGENOM" id="CLU_2424825_0_0_5"/>
<evidence type="ECO:0000313" key="2">
    <source>
        <dbReference type="EMBL" id="EJB07508.1"/>
    </source>
</evidence>
<dbReference type="Proteomes" id="UP000005092">
    <property type="component" value="Unassembled WGS sequence"/>
</dbReference>
<gene>
    <name evidence="2" type="ORF">Rleg9DRAFT_6522</name>
</gene>
<evidence type="ECO:0000256" key="1">
    <source>
        <dbReference type="SAM" id="MobiDB-lite"/>
    </source>
</evidence>
<proteinExistence type="predicted"/>
<organism evidence="2 3">
    <name type="scientific">Rhizobium leguminosarum bv. trifolii WSM597</name>
    <dbReference type="NCBI Taxonomy" id="754764"/>
    <lineage>
        <taxon>Bacteria</taxon>
        <taxon>Pseudomonadati</taxon>
        <taxon>Pseudomonadota</taxon>
        <taxon>Alphaproteobacteria</taxon>
        <taxon>Hyphomicrobiales</taxon>
        <taxon>Rhizobiaceae</taxon>
        <taxon>Rhizobium/Agrobacterium group</taxon>
        <taxon>Rhizobium</taxon>
    </lineage>
</organism>
<evidence type="ECO:0000313" key="3">
    <source>
        <dbReference type="Proteomes" id="UP000005092"/>
    </source>
</evidence>
<name>J0HAW7_RHILT</name>
<accession>J0HAW7</accession>
<reference evidence="2 3" key="1">
    <citation type="submission" date="2012-02" db="EMBL/GenBank/DDBJ databases">
        <title>Improved High-Quality Draft Sequence of Rhizobium leguminosarum bv. trifolii WSM597.</title>
        <authorList>
            <consortium name="US DOE Joint Genome Institute"/>
            <person name="Lucas S."/>
            <person name="Han J."/>
            <person name="Lapidus A."/>
            <person name="Cheng J.-F."/>
            <person name="Goodwin L."/>
            <person name="Pitluck S."/>
            <person name="Peters L."/>
            <person name="Ovchinnikova G."/>
            <person name="Held B."/>
            <person name="Detter J.C."/>
            <person name="Han C."/>
            <person name="Tapia R."/>
            <person name="Land M."/>
            <person name="Hauser L."/>
            <person name="Kyrpides N."/>
            <person name="Ivanova N."/>
            <person name="Pagani I."/>
            <person name="Brau L."/>
            <person name="Yates R."/>
            <person name="O'Hara G."/>
            <person name="Rui T."/>
            <person name="Howieson J."/>
            <person name="Reeve W."/>
            <person name="Woyke T."/>
        </authorList>
    </citation>
    <scope>NUCLEOTIDE SEQUENCE [LARGE SCALE GENOMIC DNA]</scope>
    <source>
        <strain evidence="2 3">WSM597</strain>
    </source>
</reference>
<feature type="compositionally biased region" description="Basic residues" evidence="1">
    <location>
        <begin position="1"/>
        <end position="11"/>
    </location>
</feature>
<sequence>MTRRDFSKRHGQGNVARRGYEPAKGGLPLDGPVPRPRPSRADLRNEANSLLDAATMITRVFHCMPCDLQFRAKQLIEPVEPMACKRCGRPV</sequence>
<dbReference type="AlphaFoldDB" id="J0HAW7"/>
<protein>
    <submittedName>
        <fullName evidence="2">Uncharacterized protein</fullName>
    </submittedName>
</protein>
<feature type="region of interest" description="Disordered" evidence="1">
    <location>
        <begin position="1"/>
        <end position="38"/>
    </location>
</feature>